<organism evidence="4 5">
    <name type="scientific">Clostridium perfringens</name>
    <dbReference type="NCBI Taxonomy" id="1502"/>
    <lineage>
        <taxon>Bacteria</taxon>
        <taxon>Bacillati</taxon>
        <taxon>Bacillota</taxon>
        <taxon>Clostridia</taxon>
        <taxon>Eubacteriales</taxon>
        <taxon>Clostridiaceae</taxon>
        <taxon>Clostridium</taxon>
    </lineage>
</organism>
<dbReference type="GO" id="GO:0016787">
    <property type="term" value="F:hydrolase activity"/>
    <property type="evidence" value="ECO:0007669"/>
    <property type="project" value="UniProtKB-KW"/>
</dbReference>
<dbReference type="PANTHER" id="PTHR46825:SF11">
    <property type="entry name" value="PENICILLIN-BINDING PROTEIN 4"/>
    <property type="match status" value="1"/>
</dbReference>
<sequence length="137" mass="14421">VLPAGVMAADNSQVAAGGGLQKTAAEKAQLLTETYGTTSVQYALIDNGVITVSGQAGVNDIEGKQPLTKATMYGIGSTSKVFTAAAVMKLVDEGKINLDTPLVQYIPEFTMKDERYKKITPRMLINHSSGLQGSSLN</sequence>
<evidence type="ECO:0000259" key="3">
    <source>
        <dbReference type="Pfam" id="PF00144"/>
    </source>
</evidence>
<gene>
    <name evidence="4" type="ORF">GNF68_16760</name>
</gene>
<dbReference type="AlphaFoldDB" id="A0AAW9HYK4"/>
<keyword evidence="2" id="KW-0472">Membrane</keyword>
<evidence type="ECO:0000313" key="4">
    <source>
        <dbReference type="EMBL" id="MDZ4910637.1"/>
    </source>
</evidence>
<dbReference type="InterPro" id="IPR012338">
    <property type="entry name" value="Beta-lactam/transpept-like"/>
</dbReference>
<keyword evidence="4" id="KW-0378">Hydrolase</keyword>
<feature type="domain" description="Beta-lactamase-related" evidence="3">
    <location>
        <begin position="31"/>
        <end position="133"/>
    </location>
</feature>
<dbReference type="SUPFAM" id="SSF56601">
    <property type="entry name" value="beta-lactamase/transpeptidase-like"/>
    <property type="match status" value="1"/>
</dbReference>
<dbReference type="InterPro" id="IPR050491">
    <property type="entry name" value="AmpC-like"/>
</dbReference>
<dbReference type="Pfam" id="PF00144">
    <property type="entry name" value="Beta-lactamase"/>
    <property type="match status" value="1"/>
</dbReference>
<dbReference type="Proteomes" id="UP001288778">
    <property type="component" value="Unassembled WGS sequence"/>
</dbReference>
<evidence type="ECO:0000313" key="5">
    <source>
        <dbReference type="Proteomes" id="UP001288778"/>
    </source>
</evidence>
<dbReference type="PANTHER" id="PTHR46825">
    <property type="entry name" value="D-ALANYL-D-ALANINE-CARBOXYPEPTIDASE/ENDOPEPTIDASE AMPH"/>
    <property type="match status" value="1"/>
</dbReference>
<proteinExistence type="predicted"/>
<feature type="non-terminal residue" evidence="4">
    <location>
        <position position="1"/>
    </location>
</feature>
<feature type="non-terminal residue" evidence="4">
    <location>
        <position position="137"/>
    </location>
</feature>
<name>A0AAW9HYK4_CLOPF</name>
<dbReference type="GO" id="GO:0016020">
    <property type="term" value="C:membrane"/>
    <property type="evidence" value="ECO:0007669"/>
    <property type="project" value="UniProtKB-SubCell"/>
</dbReference>
<dbReference type="Gene3D" id="3.40.710.10">
    <property type="entry name" value="DD-peptidase/beta-lactamase superfamily"/>
    <property type="match status" value="1"/>
</dbReference>
<comment type="caution">
    <text evidence="4">The sequence shown here is derived from an EMBL/GenBank/DDBJ whole genome shotgun (WGS) entry which is preliminary data.</text>
</comment>
<dbReference type="EMBL" id="WNUI01000543">
    <property type="protein sequence ID" value="MDZ4910637.1"/>
    <property type="molecule type" value="Genomic_DNA"/>
</dbReference>
<comment type="subcellular location">
    <subcellularLocation>
        <location evidence="1">Membrane</location>
    </subcellularLocation>
</comment>
<reference evidence="4" key="1">
    <citation type="submission" date="2019-11" db="EMBL/GenBank/DDBJ databases">
        <title>Characterization of Clostridium perfringens isolates from swine manure treated agricultural soils.</title>
        <authorList>
            <person name="Wushke S.T."/>
        </authorList>
    </citation>
    <scope>NUCLEOTIDE SEQUENCE</scope>
    <source>
        <strain evidence="4">X94</strain>
    </source>
</reference>
<protein>
    <submittedName>
        <fullName evidence="4">Serine hydrolase</fullName>
    </submittedName>
</protein>
<evidence type="ECO:0000256" key="2">
    <source>
        <dbReference type="ARBA" id="ARBA00023136"/>
    </source>
</evidence>
<evidence type="ECO:0000256" key="1">
    <source>
        <dbReference type="ARBA" id="ARBA00004370"/>
    </source>
</evidence>
<accession>A0AAW9HYK4</accession>
<dbReference type="InterPro" id="IPR001466">
    <property type="entry name" value="Beta-lactam-related"/>
</dbReference>